<feature type="transmembrane region" description="Helical" evidence="4">
    <location>
        <begin position="48"/>
        <end position="68"/>
    </location>
</feature>
<evidence type="ECO:0000256" key="4">
    <source>
        <dbReference type="SAM" id="Phobius"/>
    </source>
</evidence>
<dbReference type="Proteomes" id="UP001075704">
    <property type="component" value="Unassembled WGS sequence"/>
</dbReference>
<reference evidence="13 14" key="3">
    <citation type="submission" date="2019-03" db="EMBL/GenBank/DDBJ databases">
        <title>Complete genome assembly of MDR B. fragilis.</title>
        <authorList>
            <person name="Sydenham T.V."/>
            <person name="Hasman H."/>
            <person name="Justesen U.S."/>
        </authorList>
    </citation>
    <scope>NUCLEOTIDE SEQUENCE [LARGE SCALE GENOMIC DNA]</scope>
    <source>
        <strain evidence="7 13">DCMOUH0067B</strain>
        <strain evidence="8 14">DCMSKEJBY0001B</strain>
    </source>
</reference>
<dbReference type="GO" id="GO:0022857">
    <property type="term" value="F:transmembrane transporter activity"/>
    <property type="evidence" value="ECO:0007669"/>
    <property type="project" value="InterPro"/>
</dbReference>
<dbReference type="Pfam" id="PF07690">
    <property type="entry name" value="MFS_1"/>
    <property type="match status" value="1"/>
</dbReference>
<evidence type="ECO:0000313" key="7">
    <source>
        <dbReference type="EMBL" id="QCQ37294.1"/>
    </source>
</evidence>
<dbReference type="EMBL" id="QRJE01000017">
    <property type="protein sequence ID" value="RHH10780.1"/>
    <property type="molecule type" value="Genomic_DNA"/>
</dbReference>
<accession>A0A081UKL7</accession>
<evidence type="ECO:0000313" key="17">
    <source>
        <dbReference type="Proteomes" id="UP000286270"/>
    </source>
</evidence>
<keyword evidence="2 4" id="KW-1133">Transmembrane helix</keyword>
<organism evidence="11 16">
    <name type="scientific">Bacteroides fragilis</name>
    <dbReference type="NCBI Taxonomy" id="817"/>
    <lineage>
        <taxon>Bacteria</taxon>
        <taxon>Pseudomonadati</taxon>
        <taxon>Bacteroidota</taxon>
        <taxon>Bacteroidia</taxon>
        <taxon>Bacteroidales</taxon>
        <taxon>Bacteroidaceae</taxon>
        <taxon>Bacteroides</taxon>
    </lineage>
</organism>
<protein>
    <submittedName>
        <fullName evidence="11">MFS transporter</fullName>
    </submittedName>
</protein>
<name>A0A081UKL7_BACFG</name>
<dbReference type="InterPro" id="IPR036259">
    <property type="entry name" value="MFS_trans_sf"/>
</dbReference>
<dbReference type="OrthoDB" id="1067151at2"/>
<evidence type="ECO:0000256" key="1">
    <source>
        <dbReference type="ARBA" id="ARBA00022692"/>
    </source>
</evidence>
<reference evidence="15 16" key="2">
    <citation type="submission" date="2018-08" db="EMBL/GenBank/DDBJ databases">
        <title>A genome reference for cultivated species of the human gut microbiota.</title>
        <authorList>
            <person name="Zou Y."/>
            <person name="Xue W."/>
            <person name="Luo G."/>
        </authorList>
    </citation>
    <scope>NUCLEOTIDE SEQUENCE [LARGE SCALE GENOMIC DNA]</scope>
    <source>
        <strain evidence="10 17">AF14-26</strain>
        <strain evidence="12 15">AM18-6</strain>
        <strain evidence="11 16">OF01-1</strain>
    </source>
</reference>
<reference evidence="9 18" key="4">
    <citation type="submission" date="2020-05" db="EMBL/GenBank/DDBJ databases">
        <title>FDA dAtabase for Regulatory Grade micrObial Sequences (FDA-ARGOS): Supporting development and validation of Infectious Disease Dx tests.</title>
        <authorList>
            <person name="Bojja K."/>
            <person name="Kessler A."/>
            <person name="Tallon L."/>
            <person name="Sadzewicz L."/>
            <person name="Zhao X."/>
            <person name="Vavikolanu K."/>
            <person name="Mehta A."/>
            <person name="Aluvathingal J."/>
            <person name="Nadendla S."/>
            <person name="Myers T."/>
            <person name="Yan Y."/>
            <person name="Sichtig H."/>
        </authorList>
    </citation>
    <scope>NUCLEOTIDE SEQUENCE [LARGE SCALE GENOMIC DNA]</scope>
    <source>
        <strain evidence="9 18">FDAARGOS_763</strain>
    </source>
</reference>
<feature type="transmembrane region" description="Helical" evidence="4">
    <location>
        <begin position="135"/>
        <end position="158"/>
    </location>
</feature>
<dbReference type="Proteomes" id="UP000284614">
    <property type="component" value="Unassembled WGS sequence"/>
</dbReference>
<dbReference type="GeneID" id="99671555"/>
<evidence type="ECO:0000313" key="12">
    <source>
        <dbReference type="EMBL" id="RHH10780.1"/>
    </source>
</evidence>
<reference evidence="5" key="5">
    <citation type="submission" date="2022-12" db="EMBL/GenBank/DDBJ databases">
        <title>Development of a Multilocus Sequence Typing Scheme for Bacteroides fragilis Based on Whole Genome Sequencing Data and Clinical Application.</title>
        <authorList>
            <person name="Nielsen F.D."/>
            <person name="Justesen U.S."/>
        </authorList>
    </citation>
    <scope>NUCLEOTIDE SEQUENCE</scope>
    <source>
        <strain evidence="6">BF_AM_ODE_DK_2015_4</strain>
        <strain evidence="5">BF_BC_ODE_DK_2015_2</strain>
    </source>
</reference>
<dbReference type="Proteomes" id="UP001079672">
    <property type="component" value="Unassembled WGS sequence"/>
</dbReference>
<evidence type="ECO:0000313" key="10">
    <source>
        <dbReference type="EMBL" id="RGV49649.1"/>
    </source>
</evidence>
<evidence type="ECO:0000313" key="11">
    <source>
        <dbReference type="EMBL" id="RGY65918.1"/>
    </source>
</evidence>
<dbReference type="EMBL" id="CP036546">
    <property type="protein sequence ID" value="QCQ45985.1"/>
    <property type="molecule type" value="Genomic_DNA"/>
</dbReference>
<feature type="transmembrane region" description="Helical" evidence="4">
    <location>
        <begin position="293"/>
        <end position="313"/>
    </location>
</feature>
<dbReference type="PANTHER" id="PTHR23531:SF1">
    <property type="entry name" value="QUINOLENE RESISTANCE PROTEIN NORA"/>
    <property type="match status" value="1"/>
</dbReference>
<evidence type="ECO:0000313" key="8">
    <source>
        <dbReference type="EMBL" id="QCQ45985.1"/>
    </source>
</evidence>
<dbReference type="Proteomes" id="UP000286270">
    <property type="component" value="Unassembled WGS sequence"/>
</dbReference>
<dbReference type="Proteomes" id="UP000266644">
    <property type="component" value="Unassembled WGS sequence"/>
</dbReference>
<evidence type="ECO:0000313" key="9">
    <source>
        <dbReference type="EMBL" id="QKH83576.1"/>
    </source>
</evidence>
<evidence type="ECO:0000313" key="15">
    <source>
        <dbReference type="Proteomes" id="UP000266644"/>
    </source>
</evidence>
<feature type="transmembrane region" description="Helical" evidence="4">
    <location>
        <begin position="100"/>
        <end position="123"/>
    </location>
</feature>
<evidence type="ECO:0000313" key="6">
    <source>
        <dbReference type="EMBL" id="MCZ2686355.1"/>
    </source>
</evidence>
<feature type="transmembrane region" description="Helical" evidence="4">
    <location>
        <begin position="164"/>
        <end position="185"/>
    </location>
</feature>
<evidence type="ECO:0000256" key="3">
    <source>
        <dbReference type="ARBA" id="ARBA00023136"/>
    </source>
</evidence>
<feature type="transmembrane region" description="Helical" evidence="4">
    <location>
        <begin position="268"/>
        <end position="287"/>
    </location>
</feature>
<dbReference type="EMBL" id="QSDG01000020">
    <property type="protein sequence ID" value="RGY65918.1"/>
    <property type="molecule type" value="Genomic_DNA"/>
</dbReference>
<dbReference type="InterPro" id="IPR011701">
    <property type="entry name" value="MFS"/>
</dbReference>
<dbReference type="PANTHER" id="PTHR23531">
    <property type="entry name" value="QUINOLENE RESISTANCE PROTEIN NORA"/>
    <property type="match status" value="1"/>
</dbReference>
<dbReference type="EMBL" id="JAPTZU010000001">
    <property type="protein sequence ID" value="MCZ2686355.1"/>
    <property type="molecule type" value="Genomic_DNA"/>
</dbReference>
<feature type="transmembrane region" description="Helical" evidence="4">
    <location>
        <begin position="333"/>
        <end position="352"/>
    </location>
</feature>
<dbReference type="Proteomes" id="UP000036847">
    <property type="component" value="Chromosome"/>
</dbReference>
<dbReference type="EMBL" id="JAPUAC010000002">
    <property type="protein sequence ID" value="MCZ2653272.1"/>
    <property type="molecule type" value="Genomic_DNA"/>
</dbReference>
<evidence type="ECO:0000313" key="5">
    <source>
        <dbReference type="EMBL" id="MCZ2653272.1"/>
    </source>
</evidence>
<dbReference type="InterPro" id="IPR052714">
    <property type="entry name" value="MFS_Exporter"/>
</dbReference>
<sequence>MATKLWTLHFMRICLANLLLFISLYLLYPVLPVVMASRLGVPVSQTGGIYILFTLAMFFIGPFHAYLVDVYKRKYICMLSFGIMVAATAGYTLVQSATHLLLLCLVQGISFGMAATAGITLAIDVTNSTFRSAGNVVFSWAARLGMIIGTALGVFLFRTHGFETLLYVSVASGALGMLFVSRVYVPFRAPIGMKVCSMDRFLLPRGFIPAFNLMLIAFVPGLLLPVLAGAPSDVPVGGELIPFFALAGVGFLLSVMVVRLFFRYDNKIWLQIVTGLITMIGAMALLFSPETGWNVPAAILMGLGLGLVTPEFLMMFVKLSQHCQRGTANTTHLLAWELGVGLGIASACHLHLTANEHVVCRVGLLAAIVALAFFVLITYPYFKRKKVR</sequence>
<evidence type="ECO:0000313" key="16">
    <source>
        <dbReference type="Proteomes" id="UP000284614"/>
    </source>
</evidence>
<evidence type="ECO:0000256" key="2">
    <source>
        <dbReference type="ARBA" id="ARBA00022989"/>
    </source>
</evidence>
<gene>
    <name evidence="12" type="ORF">DW228_11840</name>
    <name evidence="10" type="ORF">DWW08_18740</name>
    <name evidence="11" type="ORF">DXA27_18300</name>
    <name evidence="8" type="ORF">EC80_014535</name>
    <name evidence="9" type="ORF">FOC69_04090</name>
    <name evidence="7" type="ORF">IA74_014895</name>
    <name evidence="5" type="ORF">O1422_03740</name>
    <name evidence="6" type="ORF">O1433_02430</name>
</gene>
<feature type="transmembrane region" description="Helical" evidence="4">
    <location>
        <begin position="364"/>
        <end position="382"/>
    </location>
</feature>
<proteinExistence type="predicted"/>
<dbReference type="Proteomes" id="UP000501467">
    <property type="component" value="Chromosome"/>
</dbReference>
<feature type="transmembrane region" description="Helical" evidence="4">
    <location>
        <begin position="240"/>
        <end position="261"/>
    </location>
</feature>
<keyword evidence="1 4" id="KW-0812">Transmembrane</keyword>
<feature type="transmembrane region" description="Helical" evidence="4">
    <location>
        <begin position="206"/>
        <end position="228"/>
    </location>
</feature>
<dbReference type="AlphaFoldDB" id="A0A081UKL7"/>
<evidence type="ECO:0000313" key="13">
    <source>
        <dbReference type="Proteomes" id="UP000028294"/>
    </source>
</evidence>
<dbReference type="SUPFAM" id="SSF103473">
    <property type="entry name" value="MFS general substrate transporter"/>
    <property type="match status" value="1"/>
</dbReference>
<dbReference type="EMBL" id="QRZH01000019">
    <property type="protein sequence ID" value="RGV49649.1"/>
    <property type="molecule type" value="Genomic_DNA"/>
</dbReference>
<dbReference type="Proteomes" id="UP000028294">
    <property type="component" value="Chromosome"/>
</dbReference>
<feature type="transmembrane region" description="Helical" evidence="4">
    <location>
        <begin position="9"/>
        <end position="28"/>
    </location>
</feature>
<dbReference type="Gene3D" id="1.20.1250.20">
    <property type="entry name" value="MFS general substrate transporter like domains"/>
    <property type="match status" value="1"/>
</dbReference>
<evidence type="ECO:0000313" key="18">
    <source>
        <dbReference type="Proteomes" id="UP000501467"/>
    </source>
</evidence>
<reference evidence="8" key="1">
    <citation type="book" date="2014" name="THE 24TH EUROPEAN CONGRESS OF CLINICAL MICROBIOLOGY AND INFECTIOUS DISEASES" publisher="ECCMID 2014" city="Barcelona, Spain">
        <title>Identification of resistance genes in three multidrug-resistant Bacteroides fragilis isolates by whole genome sequencing.</title>
        <editorList>
            <person name="Unknown"/>
            <person name="A."/>
        </editorList>
        <authorList>
            <person name="Sydenham T.V."/>
            <person name="Hasman H."/>
            <person name="Wang M."/>
            <person name="Soki J."/>
            <person name="Nagy E."/>
            <person name="Justesen U.S."/>
        </authorList>
    </citation>
    <scope>NUCLEOTIDE SEQUENCE</scope>
    <source>
        <strain evidence="8">DCMSKEJBY0001B</strain>
    </source>
</reference>
<dbReference type="RefSeq" id="WP_005777500.1">
    <property type="nucleotide sequence ID" value="NZ_CP018937.1"/>
</dbReference>
<keyword evidence="3 4" id="KW-0472">Membrane</keyword>
<feature type="transmembrane region" description="Helical" evidence="4">
    <location>
        <begin position="75"/>
        <end position="94"/>
    </location>
</feature>
<dbReference type="EMBL" id="CP054003">
    <property type="protein sequence ID" value="QKH83576.1"/>
    <property type="molecule type" value="Genomic_DNA"/>
</dbReference>
<evidence type="ECO:0000313" key="14">
    <source>
        <dbReference type="Proteomes" id="UP000036847"/>
    </source>
</evidence>
<dbReference type="EMBL" id="CP036553">
    <property type="protein sequence ID" value="QCQ37294.1"/>
    <property type="molecule type" value="Genomic_DNA"/>
</dbReference>